<dbReference type="PANTHER" id="PTHR35795:SF1">
    <property type="entry name" value="BIS(5'-NUCLEOSYL)-TETRAPHOSPHATASE, SYMMETRICAL"/>
    <property type="match status" value="1"/>
</dbReference>
<sequence length="199" mass="23819">MEKYLNFKTTGDFQKDIESYFLVYDKLDKYEHTLDVVRELHNIEKQFGSIEQGSEIACYCHDLGRVVDKEEIVEFCIENNIEITDEEKQMPSILHQKISRIIAETVFKIRDENILNAIRYHATSRRQPSKMEIEVLLADKLSWKEEGYEKLVKEIREALKHSREKAILYYLTDLELNKETLPLYHKDSREAYEYFKQEI</sequence>
<name>A0ABT1SB15_9FIRM</name>
<dbReference type="PANTHER" id="PTHR35795">
    <property type="entry name" value="SLR1885 PROTEIN"/>
    <property type="match status" value="1"/>
</dbReference>
<dbReference type="InterPro" id="IPR051094">
    <property type="entry name" value="Diverse_Catalytic_Enzymes"/>
</dbReference>
<evidence type="ECO:0000259" key="1">
    <source>
        <dbReference type="Pfam" id="PF01966"/>
    </source>
</evidence>
<comment type="caution">
    <text evidence="2">The sequence shown here is derived from an EMBL/GenBank/DDBJ whole genome shotgun (WGS) entry which is preliminary data.</text>
</comment>
<dbReference type="EMBL" id="JANGAC010000007">
    <property type="protein sequence ID" value="MCQ4923659.1"/>
    <property type="molecule type" value="Genomic_DNA"/>
</dbReference>
<dbReference type="InterPro" id="IPR006674">
    <property type="entry name" value="HD_domain"/>
</dbReference>
<proteinExistence type="predicted"/>
<gene>
    <name evidence="2" type="ORF">NE686_11205</name>
</gene>
<dbReference type="Proteomes" id="UP001524478">
    <property type="component" value="Unassembled WGS sequence"/>
</dbReference>
<evidence type="ECO:0000313" key="2">
    <source>
        <dbReference type="EMBL" id="MCQ4923659.1"/>
    </source>
</evidence>
<protein>
    <submittedName>
        <fullName evidence="2">HD domain-containing protein</fullName>
    </submittedName>
</protein>
<evidence type="ECO:0000313" key="3">
    <source>
        <dbReference type="Proteomes" id="UP001524478"/>
    </source>
</evidence>
<feature type="domain" description="HD" evidence="1">
    <location>
        <begin position="30"/>
        <end position="142"/>
    </location>
</feature>
<keyword evidence="3" id="KW-1185">Reference proteome</keyword>
<dbReference type="RefSeq" id="WP_216558510.1">
    <property type="nucleotide sequence ID" value="NZ_JAHLOH010000031.1"/>
</dbReference>
<dbReference type="Pfam" id="PF01966">
    <property type="entry name" value="HD"/>
    <property type="match status" value="1"/>
</dbReference>
<accession>A0ABT1SB15</accession>
<reference evidence="2 3" key="1">
    <citation type="submission" date="2022-06" db="EMBL/GenBank/DDBJ databases">
        <title>Isolation of gut microbiota from human fecal samples.</title>
        <authorList>
            <person name="Pamer E.G."/>
            <person name="Barat B."/>
            <person name="Waligurski E."/>
            <person name="Medina S."/>
            <person name="Paddock L."/>
            <person name="Mostad J."/>
        </authorList>
    </citation>
    <scope>NUCLEOTIDE SEQUENCE [LARGE SCALE GENOMIC DNA]</scope>
    <source>
        <strain evidence="2 3">DFI.7.95</strain>
    </source>
</reference>
<organism evidence="2 3">
    <name type="scientific">Tissierella carlieri</name>
    <dbReference type="NCBI Taxonomy" id="689904"/>
    <lineage>
        <taxon>Bacteria</taxon>
        <taxon>Bacillati</taxon>
        <taxon>Bacillota</taxon>
        <taxon>Tissierellia</taxon>
        <taxon>Tissierellales</taxon>
        <taxon>Tissierellaceae</taxon>
        <taxon>Tissierella</taxon>
    </lineage>
</organism>